<name>A0ABW1V405_9BACL</name>
<dbReference type="Proteomes" id="UP001596233">
    <property type="component" value="Unassembled WGS sequence"/>
</dbReference>
<organism evidence="2 3">
    <name type="scientific">Paenibacillus septentrionalis</name>
    <dbReference type="NCBI Taxonomy" id="429342"/>
    <lineage>
        <taxon>Bacteria</taxon>
        <taxon>Bacillati</taxon>
        <taxon>Bacillota</taxon>
        <taxon>Bacilli</taxon>
        <taxon>Bacillales</taxon>
        <taxon>Paenibacillaceae</taxon>
        <taxon>Paenibacillus</taxon>
    </lineage>
</organism>
<gene>
    <name evidence="2" type="ORF">ACFP56_05525</name>
</gene>
<keyword evidence="1" id="KW-0812">Transmembrane</keyword>
<evidence type="ECO:0008006" key="4">
    <source>
        <dbReference type="Google" id="ProtNLM"/>
    </source>
</evidence>
<evidence type="ECO:0000256" key="1">
    <source>
        <dbReference type="SAM" id="Phobius"/>
    </source>
</evidence>
<keyword evidence="3" id="KW-1185">Reference proteome</keyword>
<protein>
    <recommendedName>
        <fullName evidence="4">Zinc ribbon domain-containing protein</fullName>
    </recommendedName>
</protein>
<keyword evidence="1" id="KW-1133">Transmembrane helix</keyword>
<evidence type="ECO:0000313" key="2">
    <source>
        <dbReference type="EMBL" id="MFC6332075.1"/>
    </source>
</evidence>
<keyword evidence="1" id="KW-0472">Membrane</keyword>
<evidence type="ECO:0000313" key="3">
    <source>
        <dbReference type="Proteomes" id="UP001596233"/>
    </source>
</evidence>
<comment type="caution">
    <text evidence="2">The sequence shown here is derived from an EMBL/GenBank/DDBJ whole genome shotgun (WGS) entry which is preliminary data.</text>
</comment>
<dbReference type="EMBL" id="JBHSTE010000002">
    <property type="protein sequence ID" value="MFC6332075.1"/>
    <property type="molecule type" value="Genomic_DNA"/>
</dbReference>
<accession>A0ABW1V405</accession>
<feature type="transmembrane region" description="Helical" evidence="1">
    <location>
        <begin position="36"/>
        <end position="59"/>
    </location>
</feature>
<dbReference type="RefSeq" id="WP_379232056.1">
    <property type="nucleotide sequence ID" value="NZ_JBHSTE010000002.1"/>
</dbReference>
<reference evidence="3" key="1">
    <citation type="journal article" date="2019" name="Int. J. Syst. Evol. Microbiol.">
        <title>The Global Catalogue of Microorganisms (GCM) 10K type strain sequencing project: providing services to taxonomists for standard genome sequencing and annotation.</title>
        <authorList>
            <consortium name="The Broad Institute Genomics Platform"/>
            <consortium name="The Broad Institute Genome Sequencing Center for Infectious Disease"/>
            <person name="Wu L."/>
            <person name="Ma J."/>
        </authorList>
    </citation>
    <scope>NUCLEOTIDE SEQUENCE [LARGE SCALE GENOMIC DNA]</scope>
    <source>
        <strain evidence="3">PCU 280</strain>
    </source>
</reference>
<proteinExistence type="predicted"/>
<sequence length="62" mass="6619">MHCKSCHAPIAAAATHCATCGIANPMKMADSKKRMLLIAAIAAVMLIVIIPMVALLLWMQTQ</sequence>